<evidence type="ECO:0000256" key="1">
    <source>
        <dbReference type="ARBA" id="ARBA00011046"/>
    </source>
</evidence>
<keyword evidence="4" id="KW-0804">Transcription</keyword>
<protein>
    <submittedName>
        <fullName evidence="5">BlaI/MecI/CopY family transcriptional regulator</fullName>
    </submittedName>
</protein>
<evidence type="ECO:0000256" key="3">
    <source>
        <dbReference type="ARBA" id="ARBA00023125"/>
    </source>
</evidence>
<evidence type="ECO:0000313" key="6">
    <source>
        <dbReference type="Proteomes" id="UP000823892"/>
    </source>
</evidence>
<gene>
    <name evidence="5" type="ORF">H9914_02035</name>
</gene>
<evidence type="ECO:0000256" key="4">
    <source>
        <dbReference type="ARBA" id="ARBA00023163"/>
    </source>
</evidence>
<dbReference type="Proteomes" id="UP000823892">
    <property type="component" value="Unassembled WGS sequence"/>
</dbReference>
<dbReference type="SUPFAM" id="SSF46785">
    <property type="entry name" value="Winged helix' DNA-binding domain"/>
    <property type="match status" value="1"/>
</dbReference>
<keyword evidence="3" id="KW-0238">DNA-binding</keyword>
<keyword evidence="2" id="KW-0805">Transcription regulation</keyword>
<dbReference type="InterPro" id="IPR036390">
    <property type="entry name" value="WH_DNA-bd_sf"/>
</dbReference>
<evidence type="ECO:0000313" key="5">
    <source>
        <dbReference type="EMBL" id="HJD27768.1"/>
    </source>
</evidence>
<accession>A0A9D2QTH9</accession>
<evidence type="ECO:0000256" key="2">
    <source>
        <dbReference type="ARBA" id="ARBA00023015"/>
    </source>
</evidence>
<organism evidence="5 6">
    <name type="scientific">Candidatus Blautia avicola</name>
    <dbReference type="NCBI Taxonomy" id="2838483"/>
    <lineage>
        <taxon>Bacteria</taxon>
        <taxon>Bacillati</taxon>
        <taxon>Bacillota</taxon>
        <taxon>Clostridia</taxon>
        <taxon>Lachnospirales</taxon>
        <taxon>Lachnospiraceae</taxon>
        <taxon>Blautia</taxon>
    </lineage>
</organism>
<proteinExistence type="inferred from homology"/>
<sequence length="131" mass="15295">MRKYIGKNELKILNILWEKSPLLVSEIVEMDKSLKIPTVQRLINKLHEERIVEVADIVQSGKVLARRYKPVLKSEDYLMDELKEGLPTVDNKNRFYKNVVGALLNGSDDARATIHELEDYLKKKKEEMEKQ</sequence>
<name>A0A9D2QTH9_9FIRM</name>
<dbReference type="GO" id="GO:0045892">
    <property type="term" value="P:negative regulation of DNA-templated transcription"/>
    <property type="evidence" value="ECO:0007669"/>
    <property type="project" value="InterPro"/>
</dbReference>
<reference evidence="5" key="1">
    <citation type="journal article" date="2021" name="PeerJ">
        <title>Extensive microbial diversity within the chicken gut microbiome revealed by metagenomics and culture.</title>
        <authorList>
            <person name="Gilroy R."/>
            <person name="Ravi A."/>
            <person name="Getino M."/>
            <person name="Pursley I."/>
            <person name="Horton D.L."/>
            <person name="Alikhan N.F."/>
            <person name="Baker D."/>
            <person name="Gharbi K."/>
            <person name="Hall N."/>
            <person name="Watson M."/>
            <person name="Adriaenssens E.M."/>
            <person name="Foster-Nyarko E."/>
            <person name="Jarju S."/>
            <person name="Secka A."/>
            <person name="Antonio M."/>
            <person name="Oren A."/>
            <person name="Chaudhuri R.R."/>
            <person name="La Ragione R."/>
            <person name="Hildebrand F."/>
            <person name="Pallen M.J."/>
        </authorList>
    </citation>
    <scope>NUCLEOTIDE SEQUENCE</scope>
    <source>
        <strain evidence="5">ChiBcec6-4105</strain>
    </source>
</reference>
<dbReference type="EMBL" id="DWUY01000045">
    <property type="protein sequence ID" value="HJD27768.1"/>
    <property type="molecule type" value="Genomic_DNA"/>
</dbReference>
<dbReference type="InterPro" id="IPR036388">
    <property type="entry name" value="WH-like_DNA-bd_sf"/>
</dbReference>
<dbReference type="Pfam" id="PF03965">
    <property type="entry name" value="Penicillinase_R"/>
    <property type="match status" value="1"/>
</dbReference>
<dbReference type="AlphaFoldDB" id="A0A9D2QTH9"/>
<comment type="similarity">
    <text evidence="1">Belongs to the BlaI transcriptional regulatory family.</text>
</comment>
<comment type="caution">
    <text evidence="5">The sequence shown here is derived from an EMBL/GenBank/DDBJ whole genome shotgun (WGS) entry which is preliminary data.</text>
</comment>
<dbReference type="GO" id="GO:0003677">
    <property type="term" value="F:DNA binding"/>
    <property type="evidence" value="ECO:0007669"/>
    <property type="project" value="UniProtKB-KW"/>
</dbReference>
<reference evidence="5" key="2">
    <citation type="submission" date="2021-04" db="EMBL/GenBank/DDBJ databases">
        <authorList>
            <person name="Gilroy R."/>
        </authorList>
    </citation>
    <scope>NUCLEOTIDE SEQUENCE</scope>
    <source>
        <strain evidence="5">ChiBcec6-4105</strain>
    </source>
</reference>
<dbReference type="InterPro" id="IPR005650">
    <property type="entry name" value="BlaI_family"/>
</dbReference>
<dbReference type="Gene3D" id="1.10.10.10">
    <property type="entry name" value="Winged helix-like DNA-binding domain superfamily/Winged helix DNA-binding domain"/>
    <property type="match status" value="1"/>
</dbReference>